<comment type="caution">
    <text evidence="1">The sequence shown here is derived from an EMBL/GenBank/DDBJ whole genome shotgun (WGS) entry which is preliminary data.</text>
</comment>
<dbReference type="EMBL" id="JADNYJ010000297">
    <property type="protein sequence ID" value="KAF8871657.1"/>
    <property type="molecule type" value="Genomic_DNA"/>
</dbReference>
<reference evidence="1" key="1">
    <citation type="submission" date="2020-11" db="EMBL/GenBank/DDBJ databases">
        <authorList>
            <consortium name="DOE Joint Genome Institute"/>
            <person name="Ahrendt S."/>
            <person name="Riley R."/>
            <person name="Andreopoulos W."/>
            <person name="LaButti K."/>
            <person name="Pangilinan J."/>
            <person name="Ruiz-duenas F.J."/>
            <person name="Barrasa J.M."/>
            <person name="Sanchez-Garcia M."/>
            <person name="Camarero S."/>
            <person name="Miyauchi S."/>
            <person name="Serrano A."/>
            <person name="Linde D."/>
            <person name="Babiker R."/>
            <person name="Drula E."/>
            <person name="Ayuso-Fernandez I."/>
            <person name="Pacheco R."/>
            <person name="Padilla G."/>
            <person name="Ferreira P."/>
            <person name="Barriuso J."/>
            <person name="Kellner H."/>
            <person name="Castanera R."/>
            <person name="Alfaro M."/>
            <person name="Ramirez L."/>
            <person name="Pisabarro A.G."/>
            <person name="Kuo A."/>
            <person name="Tritt A."/>
            <person name="Lipzen A."/>
            <person name="He G."/>
            <person name="Yan M."/>
            <person name="Ng V."/>
            <person name="Cullen D."/>
            <person name="Martin F."/>
            <person name="Rosso M.-N."/>
            <person name="Henrissat B."/>
            <person name="Hibbett D."/>
            <person name="Martinez A.T."/>
            <person name="Grigoriev I.V."/>
        </authorList>
    </citation>
    <scope>NUCLEOTIDE SEQUENCE</scope>
    <source>
        <strain evidence="1">AH 44721</strain>
    </source>
</reference>
<keyword evidence="2" id="KW-1185">Reference proteome</keyword>
<name>A0A9P5TEU7_GYMJU</name>
<organism evidence="1 2">
    <name type="scientific">Gymnopilus junonius</name>
    <name type="common">Spectacular rustgill mushroom</name>
    <name type="synonym">Gymnopilus spectabilis subsp. junonius</name>
    <dbReference type="NCBI Taxonomy" id="109634"/>
    <lineage>
        <taxon>Eukaryota</taxon>
        <taxon>Fungi</taxon>
        <taxon>Dikarya</taxon>
        <taxon>Basidiomycota</taxon>
        <taxon>Agaricomycotina</taxon>
        <taxon>Agaricomycetes</taxon>
        <taxon>Agaricomycetidae</taxon>
        <taxon>Agaricales</taxon>
        <taxon>Agaricineae</taxon>
        <taxon>Hymenogastraceae</taxon>
        <taxon>Gymnopilus</taxon>
    </lineage>
</organism>
<dbReference type="Proteomes" id="UP000724874">
    <property type="component" value="Unassembled WGS sequence"/>
</dbReference>
<evidence type="ECO:0000313" key="1">
    <source>
        <dbReference type="EMBL" id="KAF8871657.1"/>
    </source>
</evidence>
<dbReference type="AlphaFoldDB" id="A0A9P5TEU7"/>
<sequence length="116" mass="13494">MVKAKDYDNVAIETAHAFSSPRHPQRKTHKVTIRSKRVIPVMLGPSIPNRKVSQSAEVEWAKYMLVIFKPWRAIEDLKSADESWLNAYNAFESHDMRNDHRTIIKNMSILSECRDI</sequence>
<evidence type="ECO:0000313" key="2">
    <source>
        <dbReference type="Proteomes" id="UP000724874"/>
    </source>
</evidence>
<accession>A0A9P5TEU7</accession>
<proteinExistence type="predicted"/>
<dbReference type="OrthoDB" id="3050185at2759"/>
<protein>
    <submittedName>
        <fullName evidence="1">Uncharacterized protein</fullName>
    </submittedName>
</protein>
<gene>
    <name evidence="1" type="ORF">CPB84DRAFT_1692017</name>
</gene>
<feature type="non-terminal residue" evidence="1">
    <location>
        <position position="116"/>
    </location>
</feature>